<evidence type="ECO:0000256" key="1">
    <source>
        <dbReference type="ARBA" id="ARBA00022670"/>
    </source>
</evidence>
<keyword evidence="3" id="KW-0378">Hydrolase</keyword>
<evidence type="ECO:0000256" key="5">
    <source>
        <dbReference type="ARBA" id="ARBA00022942"/>
    </source>
</evidence>
<evidence type="ECO:0000256" key="6">
    <source>
        <dbReference type="ARBA" id="ARBA00023049"/>
    </source>
</evidence>
<proteinExistence type="predicted"/>
<dbReference type="GO" id="GO:0046872">
    <property type="term" value="F:metal ion binding"/>
    <property type="evidence" value="ECO:0007669"/>
    <property type="project" value="UniProtKB-KW"/>
</dbReference>
<dbReference type="GO" id="GO:0008237">
    <property type="term" value="F:metallopeptidase activity"/>
    <property type="evidence" value="ECO:0007669"/>
    <property type="project" value="UniProtKB-KW"/>
</dbReference>
<dbReference type="InterPro" id="IPR050242">
    <property type="entry name" value="JAMM_MPN+_peptidase_M67A"/>
</dbReference>
<evidence type="ECO:0000313" key="10">
    <source>
        <dbReference type="Proteomes" id="UP000751190"/>
    </source>
</evidence>
<dbReference type="InterPro" id="IPR000555">
    <property type="entry name" value="JAMM/MPN+_dom"/>
</dbReference>
<keyword evidence="6" id="KW-0482">Metalloprotease</keyword>
<dbReference type="Proteomes" id="UP000751190">
    <property type="component" value="Unassembled WGS sequence"/>
</dbReference>
<feature type="domain" description="MPN" evidence="8">
    <location>
        <begin position="150"/>
        <end position="285"/>
    </location>
</feature>
<dbReference type="PROSITE" id="PS50249">
    <property type="entry name" value="MPN"/>
    <property type="match status" value="1"/>
</dbReference>
<dbReference type="InterPro" id="IPR056263">
    <property type="entry name" value="RPN11_C"/>
</dbReference>
<dbReference type="GO" id="GO:0000502">
    <property type="term" value="C:proteasome complex"/>
    <property type="evidence" value="ECO:0007669"/>
    <property type="project" value="UniProtKB-KW"/>
</dbReference>
<evidence type="ECO:0000256" key="4">
    <source>
        <dbReference type="ARBA" id="ARBA00022833"/>
    </source>
</evidence>
<keyword evidence="4" id="KW-0862">Zinc</keyword>
<dbReference type="InterPro" id="IPR037518">
    <property type="entry name" value="MPN"/>
</dbReference>
<keyword evidence="1" id="KW-0645">Protease</keyword>
<dbReference type="GO" id="GO:0006508">
    <property type="term" value="P:proteolysis"/>
    <property type="evidence" value="ECO:0007669"/>
    <property type="project" value="UniProtKB-KW"/>
</dbReference>
<accession>A0A8J6CEN3</accession>
<dbReference type="PANTHER" id="PTHR10410">
    <property type="entry name" value="EUKARYOTIC TRANSLATION INITIATION FACTOR 3 -RELATED"/>
    <property type="match status" value="1"/>
</dbReference>
<dbReference type="AlphaFoldDB" id="A0A8J6CEN3"/>
<evidence type="ECO:0000256" key="3">
    <source>
        <dbReference type="ARBA" id="ARBA00022801"/>
    </source>
</evidence>
<dbReference type="EMBL" id="JAGTXO010000004">
    <property type="protein sequence ID" value="KAG8468291.1"/>
    <property type="molecule type" value="Genomic_DNA"/>
</dbReference>
<evidence type="ECO:0000259" key="8">
    <source>
        <dbReference type="PROSITE" id="PS50249"/>
    </source>
</evidence>
<keyword evidence="5" id="KW-0647">Proteasome</keyword>
<dbReference type="CDD" id="cd08069">
    <property type="entry name" value="MPN_RPN11_CSN5"/>
    <property type="match status" value="1"/>
</dbReference>
<dbReference type="Pfam" id="PF23594">
    <property type="entry name" value="RPN11_C"/>
    <property type="match status" value="1"/>
</dbReference>
<reference evidence="9" key="1">
    <citation type="submission" date="2021-05" db="EMBL/GenBank/DDBJ databases">
        <title>The genome of the haptophyte Pavlova lutheri (Diacronema luteri, Pavlovales) - a model for lipid biosynthesis in eukaryotic algae.</title>
        <authorList>
            <person name="Hulatt C.J."/>
            <person name="Posewitz M.C."/>
        </authorList>
    </citation>
    <scope>NUCLEOTIDE SEQUENCE</scope>
    <source>
        <strain evidence="9">NIVA-4/92</strain>
    </source>
</reference>
<organism evidence="9 10">
    <name type="scientific">Diacronema lutheri</name>
    <name type="common">Unicellular marine alga</name>
    <name type="synonym">Monochrysis lutheri</name>
    <dbReference type="NCBI Taxonomy" id="2081491"/>
    <lineage>
        <taxon>Eukaryota</taxon>
        <taxon>Haptista</taxon>
        <taxon>Haptophyta</taxon>
        <taxon>Pavlovophyceae</taxon>
        <taxon>Pavlovales</taxon>
        <taxon>Pavlovaceae</taxon>
        <taxon>Diacronema</taxon>
    </lineage>
</organism>
<dbReference type="Gene3D" id="3.40.140.10">
    <property type="entry name" value="Cytidine Deaminase, domain 2"/>
    <property type="match status" value="1"/>
</dbReference>
<dbReference type="FunFam" id="3.40.140.10:FF:000001">
    <property type="entry name" value="26S proteasome non-ATPase regulatory subunit"/>
    <property type="match status" value="1"/>
</dbReference>
<comment type="caution">
    <text evidence="9">The sequence shown here is derived from an EMBL/GenBank/DDBJ whole genome shotgun (WGS) entry which is preliminary data.</text>
</comment>
<keyword evidence="2" id="KW-0479">Metal-binding</keyword>
<dbReference type="OrthoDB" id="605656at2759"/>
<keyword evidence="10" id="KW-1185">Reference proteome</keyword>
<evidence type="ECO:0000256" key="2">
    <source>
        <dbReference type="ARBA" id="ARBA00022723"/>
    </source>
</evidence>
<name>A0A8J6CEN3_DIALT</name>
<dbReference type="OMA" id="KKSWYDQ"/>
<gene>
    <name evidence="9" type="ORF">KFE25_013374</name>
</gene>
<dbReference type="SMART" id="SM00232">
    <property type="entry name" value="JAB_MPN"/>
    <property type="match status" value="1"/>
</dbReference>
<protein>
    <recommendedName>
        <fullName evidence="8">MPN domain-containing protein</fullName>
    </recommendedName>
</protein>
<evidence type="ECO:0000256" key="7">
    <source>
        <dbReference type="SAM" id="MobiDB-lite"/>
    </source>
</evidence>
<evidence type="ECO:0000313" key="9">
    <source>
        <dbReference type="EMBL" id="KAG8468291.1"/>
    </source>
</evidence>
<sequence>MASPAPPNEPRPDEDEDFDSTPRIGGASARQQPDVPPQLARSRALVNEGLEGFPRRAAELLYLGSTFWLGWPALIVFSLSLAASVGLYASLGDRFVHGGTPAGRRMMLPVNEASHRPVAMDRIQRLFQAQAQGGGAPPPDAPVVDTAEMVYISSMALLKMLKHGRAGVPMEVMGLMLGEFVDDYTVKCIDVFAMPQTGTGVSVEAVDPVFQTKMLDMLKQTGRPEMVVGWYHSHPGFGCWLSGVDINTQQSFEALNQRAVAVVIDPIQSVKGKVVIDAFRSINPQLIMLGQEPRQTTSNIGHLNKPSIQALIHGLNRHYYSIAISYRKNELEQKMLMNLHKKSWTAGLKLDDFAEQADETEKVVEDMLKLSAAYDKAVQQEMAMDADKLLVHNVGKIDAKKRIEDDVLKLMSSNIIQSLGTMLDTIVF</sequence>
<dbReference type="SUPFAM" id="SSF102712">
    <property type="entry name" value="JAB1/MPN domain"/>
    <property type="match status" value="1"/>
</dbReference>
<dbReference type="Pfam" id="PF01398">
    <property type="entry name" value="JAB"/>
    <property type="match status" value="1"/>
</dbReference>
<feature type="region of interest" description="Disordered" evidence="7">
    <location>
        <begin position="1"/>
        <end position="38"/>
    </location>
</feature>